<reference evidence="5" key="1">
    <citation type="submission" date="2023-03" db="EMBL/GenBank/DDBJ databases">
        <title>Massive genome expansion in bonnet fungi (Mycena s.s.) driven by repeated elements and novel gene families across ecological guilds.</title>
        <authorList>
            <consortium name="Lawrence Berkeley National Laboratory"/>
            <person name="Harder C.B."/>
            <person name="Miyauchi S."/>
            <person name="Viragh M."/>
            <person name="Kuo A."/>
            <person name="Thoen E."/>
            <person name="Andreopoulos B."/>
            <person name="Lu D."/>
            <person name="Skrede I."/>
            <person name="Drula E."/>
            <person name="Henrissat B."/>
            <person name="Morin E."/>
            <person name="Kohler A."/>
            <person name="Barry K."/>
            <person name="LaButti K."/>
            <person name="Morin E."/>
            <person name="Salamov A."/>
            <person name="Lipzen A."/>
            <person name="Mereny Z."/>
            <person name="Hegedus B."/>
            <person name="Baldrian P."/>
            <person name="Stursova M."/>
            <person name="Weitz H."/>
            <person name="Taylor A."/>
            <person name="Grigoriev I.V."/>
            <person name="Nagy L.G."/>
            <person name="Martin F."/>
            <person name="Kauserud H."/>
        </authorList>
    </citation>
    <scope>NUCLEOTIDE SEQUENCE</scope>
    <source>
        <strain evidence="5">CBHHK188m</strain>
    </source>
</reference>
<dbReference type="Pfam" id="PF19343">
    <property type="entry name" value="HAM1_N"/>
    <property type="match status" value="2"/>
</dbReference>
<dbReference type="PANTHER" id="PTHR31138">
    <property type="entry name" value="CHROMOSOME 19, WHOLE GENOME SHOTGUN SEQUENCE"/>
    <property type="match status" value="1"/>
</dbReference>
<protein>
    <submittedName>
        <fullName evidence="5">Uncharacterized protein</fullName>
    </submittedName>
</protein>
<feature type="domain" description="HAM1-like C-terminal" evidence="3">
    <location>
        <begin position="623"/>
        <end position="696"/>
    </location>
</feature>
<feature type="non-terminal residue" evidence="5">
    <location>
        <position position="843"/>
    </location>
</feature>
<feature type="domain" description="HAM1-like N-terminal" evidence="4">
    <location>
        <begin position="246"/>
        <end position="604"/>
    </location>
</feature>
<keyword evidence="1" id="KW-0175">Coiled coil</keyword>
<gene>
    <name evidence="5" type="ORF">DFH07DRAFT_898139</name>
</gene>
<dbReference type="InterPro" id="IPR027842">
    <property type="entry name" value="HAM1-like_C"/>
</dbReference>
<evidence type="ECO:0000313" key="6">
    <source>
        <dbReference type="Proteomes" id="UP001215280"/>
    </source>
</evidence>
<sequence>MGGFWSCCRRDKSPERDPLLTKSRPTEQPPHSSFEKLADIIGAVNSGKIPSQDQVSALFQHALRSEFLRDPGNALPTHSGPLSRQGLTLVLEVRELIDSVLRIGLEKNYDNKLQELLFQSTLPGKSMKVSGELLVDGEPACLESSHEISADTDEFLQSLKTLAQLAITSSAFRMLMSDILATTREIVAEAASEIGEVASQVQAAAVDVANAAELDNLTADGLKGKAEESYSGLQHSVGNAHRNLGTLGDESSDRVRDLVVGRVQEITIQAQKNPAAIHTILALLRKYSERIGSVAESAEQPVTIDAQVDVSASFHEALVDFKTLLERLASGRSLDPLLRTFKATVGDVFDSPNETGAEVKRYFVDLGRWLERALAEPQFAASRLGARTAGELYDAGRLLLASEANAQWAHDARLLVAEAQSFVQALESDAATQRFVQSLHSVLSALRGLLQDAVSSGVSTQRKLRDELLKDALGWLVPRVLKSVHSLPMPRVEFQNSTFDVAVDALLLTSASTSASLAPDHILVQNWSELKLDMAADASPETSSRTRVHIDGMRFAAHGIGYYVKYKGLVQYSDEGVLNVDVGRPDAVGQGLTVDVELETTQQERDTPGAPLFRLADVNVVVPGLAFRINDSKHWILNNVLLQPLAAPVVRLILKIVVEQQIRSVVEWADKLVSAIVEEAARISARKGEPEGAPSVEDYWTATLLTAPAFLEKRGSDSTVEAHTEPTLKGIIHTTTTLPDDPNSSAAPEQTVLAVGGGPQLFPHKGGPYGADEVSAGDIVQDVADEVRQTVHHSVGKTREVVEAVEDESVRIRENIERAEERKLDRERLERQRGGWKSHAFDL</sequence>
<accession>A0AAD7HJD8</accession>
<dbReference type="Pfam" id="PF14613">
    <property type="entry name" value="HAM1_C"/>
    <property type="match status" value="1"/>
</dbReference>
<feature type="compositionally biased region" description="Basic and acidic residues" evidence="2">
    <location>
        <begin position="8"/>
        <end position="19"/>
    </location>
</feature>
<evidence type="ECO:0000256" key="2">
    <source>
        <dbReference type="SAM" id="MobiDB-lite"/>
    </source>
</evidence>
<evidence type="ECO:0000259" key="3">
    <source>
        <dbReference type="Pfam" id="PF14613"/>
    </source>
</evidence>
<dbReference type="InterPro" id="IPR045967">
    <property type="entry name" value="HAM1-like_N"/>
</dbReference>
<dbReference type="AlphaFoldDB" id="A0AAD7HJD8"/>
<dbReference type="EMBL" id="JARJLG010000263">
    <property type="protein sequence ID" value="KAJ7721961.1"/>
    <property type="molecule type" value="Genomic_DNA"/>
</dbReference>
<feature type="region of interest" description="Disordered" evidence="2">
    <location>
        <begin position="1"/>
        <end position="33"/>
    </location>
</feature>
<organism evidence="5 6">
    <name type="scientific">Mycena maculata</name>
    <dbReference type="NCBI Taxonomy" id="230809"/>
    <lineage>
        <taxon>Eukaryota</taxon>
        <taxon>Fungi</taxon>
        <taxon>Dikarya</taxon>
        <taxon>Basidiomycota</taxon>
        <taxon>Agaricomycotina</taxon>
        <taxon>Agaricomycetes</taxon>
        <taxon>Agaricomycetidae</taxon>
        <taxon>Agaricales</taxon>
        <taxon>Marasmiineae</taxon>
        <taxon>Mycenaceae</taxon>
        <taxon>Mycena</taxon>
    </lineage>
</organism>
<dbReference type="PANTHER" id="PTHR31138:SF1">
    <property type="entry name" value="PDZ DOMAIN-CONTAINING PROTEIN"/>
    <property type="match status" value="1"/>
</dbReference>
<feature type="coiled-coil region" evidence="1">
    <location>
        <begin position="802"/>
        <end position="832"/>
    </location>
</feature>
<evidence type="ECO:0000313" key="5">
    <source>
        <dbReference type="EMBL" id="KAJ7721961.1"/>
    </source>
</evidence>
<name>A0AAD7HJD8_9AGAR</name>
<keyword evidence="6" id="KW-1185">Reference proteome</keyword>
<proteinExistence type="predicted"/>
<evidence type="ECO:0000256" key="1">
    <source>
        <dbReference type="SAM" id="Coils"/>
    </source>
</evidence>
<feature type="domain" description="HAM1-like N-terminal" evidence="4">
    <location>
        <begin position="39"/>
        <end position="217"/>
    </location>
</feature>
<comment type="caution">
    <text evidence="5">The sequence shown here is derived from an EMBL/GenBank/DDBJ whole genome shotgun (WGS) entry which is preliminary data.</text>
</comment>
<dbReference type="Proteomes" id="UP001215280">
    <property type="component" value="Unassembled WGS sequence"/>
</dbReference>
<evidence type="ECO:0000259" key="4">
    <source>
        <dbReference type="Pfam" id="PF19343"/>
    </source>
</evidence>